<organism evidence="2 3">
    <name type="scientific">Effusibacillus consociatus</name>
    <dbReference type="NCBI Taxonomy" id="1117041"/>
    <lineage>
        <taxon>Bacteria</taxon>
        <taxon>Bacillati</taxon>
        <taxon>Bacillota</taxon>
        <taxon>Bacilli</taxon>
        <taxon>Bacillales</taxon>
        <taxon>Alicyclobacillaceae</taxon>
        <taxon>Effusibacillus</taxon>
    </lineage>
</organism>
<evidence type="ECO:0000313" key="2">
    <source>
        <dbReference type="EMBL" id="MFC4766504.1"/>
    </source>
</evidence>
<keyword evidence="1" id="KW-0472">Membrane</keyword>
<feature type="transmembrane region" description="Helical" evidence="1">
    <location>
        <begin position="7"/>
        <end position="24"/>
    </location>
</feature>
<keyword evidence="1" id="KW-0812">Transmembrane</keyword>
<gene>
    <name evidence="2" type="ORF">ACFO8Q_03785</name>
</gene>
<evidence type="ECO:0000256" key="1">
    <source>
        <dbReference type="SAM" id="Phobius"/>
    </source>
</evidence>
<accession>A0ABV9PWN9</accession>
<keyword evidence="3" id="KW-1185">Reference proteome</keyword>
<sequence>MSKLLRSIGIMSVLFFIIGSISLWKSIQPARELNLNYSKVPWADRIESAIVNLGVMTLSEEDLTNLFKQYVVKSAKLQQLPITGAAVELHSESLVSHVNLKKGFLSVGIETKASVTLEGDRLLITPYEYKLGKIPLSPETFSKLLLLFNTELKTPFALDLRSYIPREIAITYVELLPGNLRLGLVPKLFLR</sequence>
<reference evidence="3" key="1">
    <citation type="journal article" date="2019" name="Int. J. Syst. Evol. Microbiol.">
        <title>The Global Catalogue of Microorganisms (GCM) 10K type strain sequencing project: providing services to taxonomists for standard genome sequencing and annotation.</title>
        <authorList>
            <consortium name="The Broad Institute Genomics Platform"/>
            <consortium name="The Broad Institute Genome Sequencing Center for Infectious Disease"/>
            <person name="Wu L."/>
            <person name="Ma J."/>
        </authorList>
    </citation>
    <scope>NUCLEOTIDE SEQUENCE [LARGE SCALE GENOMIC DNA]</scope>
    <source>
        <strain evidence="3">WYCCWR 12678</strain>
    </source>
</reference>
<dbReference type="EMBL" id="JBHSHC010000022">
    <property type="protein sequence ID" value="MFC4766504.1"/>
    <property type="molecule type" value="Genomic_DNA"/>
</dbReference>
<name>A0ABV9PWN9_9BACL</name>
<keyword evidence="1" id="KW-1133">Transmembrane helix</keyword>
<evidence type="ECO:0008006" key="4">
    <source>
        <dbReference type="Google" id="ProtNLM"/>
    </source>
</evidence>
<dbReference type="Proteomes" id="UP001596002">
    <property type="component" value="Unassembled WGS sequence"/>
</dbReference>
<evidence type="ECO:0000313" key="3">
    <source>
        <dbReference type="Proteomes" id="UP001596002"/>
    </source>
</evidence>
<comment type="caution">
    <text evidence="2">The sequence shown here is derived from an EMBL/GenBank/DDBJ whole genome shotgun (WGS) entry which is preliminary data.</text>
</comment>
<proteinExistence type="predicted"/>
<protein>
    <recommendedName>
        <fullName evidence="4">DUF2140 domain-containing protein</fullName>
    </recommendedName>
</protein>
<dbReference type="RefSeq" id="WP_380024396.1">
    <property type="nucleotide sequence ID" value="NZ_JBHSHC010000022.1"/>
</dbReference>